<dbReference type="RefSeq" id="WP_379762421.1">
    <property type="nucleotide sequence ID" value="NZ_JBHSCL010000003.1"/>
</dbReference>
<evidence type="ECO:0000313" key="2">
    <source>
        <dbReference type="Proteomes" id="UP001595841"/>
    </source>
</evidence>
<comment type="caution">
    <text evidence="1">The sequence shown here is derived from an EMBL/GenBank/DDBJ whole genome shotgun (WGS) entry which is preliminary data.</text>
</comment>
<proteinExistence type="predicted"/>
<keyword evidence="2" id="KW-1185">Reference proteome</keyword>
<organism evidence="1 2">
    <name type="scientific">Flagellimonas marina</name>
    <dbReference type="NCBI Taxonomy" id="1775168"/>
    <lineage>
        <taxon>Bacteria</taxon>
        <taxon>Pseudomonadati</taxon>
        <taxon>Bacteroidota</taxon>
        <taxon>Flavobacteriia</taxon>
        <taxon>Flavobacteriales</taxon>
        <taxon>Flavobacteriaceae</taxon>
        <taxon>Flagellimonas</taxon>
    </lineage>
</organism>
<evidence type="ECO:0000313" key="1">
    <source>
        <dbReference type="EMBL" id="MFC4219027.1"/>
    </source>
</evidence>
<accession>A0ABV8PJE3</accession>
<sequence>MINWKHKSKALTIVTGEPQAEDNLKLPAGKCVGIAVVPFGTDPATPVQISIKDGGNEVVETMNYKFLQKTNGGRFVDSFMPVSFKCDRNLDITLSTTANVAADFGLEVLFLIQQDENIYS</sequence>
<dbReference type="EMBL" id="JBHSCL010000003">
    <property type="protein sequence ID" value="MFC4219027.1"/>
    <property type="molecule type" value="Genomic_DNA"/>
</dbReference>
<gene>
    <name evidence="1" type="ORF">ACFOWS_02715</name>
</gene>
<name>A0ABV8PJE3_9FLAO</name>
<reference evidence="2" key="1">
    <citation type="journal article" date="2019" name="Int. J. Syst. Evol. Microbiol.">
        <title>The Global Catalogue of Microorganisms (GCM) 10K type strain sequencing project: providing services to taxonomists for standard genome sequencing and annotation.</title>
        <authorList>
            <consortium name="The Broad Institute Genomics Platform"/>
            <consortium name="The Broad Institute Genome Sequencing Center for Infectious Disease"/>
            <person name="Wu L."/>
            <person name="Ma J."/>
        </authorList>
    </citation>
    <scope>NUCLEOTIDE SEQUENCE [LARGE SCALE GENOMIC DNA]</scope>
    <source>
        <strain evidence="2">CGMCC 1.15774</strain>
    </source>
</reference>
<protein>
    <submittedName>
        <fullName evidence="1">Uncharacterized protein</fullName>
    </submittedName>
</protein>
<dbReference type="Proteomes" id="UP001595841">
    <property type="component" value="Unassembled WGS sequence"/>
</dbReference>